<proteinExistence type="predicted"/>
<dbReference type="InterPro" id="IPR010982">
    <property type="entry name" value="Lambda_DNA-bd_dom_sf"/>
</dbReference>
<organism evidence="2 3">
    <name type="scientific">Riemerella columbipharyngis</name>
    <dbReference type="NCBI Taxonomy" id="1071918"/>
    <lineage>
        <taxon>Bacteria</taxon>
        <taxon>Pseudomonadati</taxon>
        <taxon>Bacteroidota</taxon>
        <taxon>Flavobacteriia</taxon>
        <taxon>Flavobacteriales</taxon>
        <taxon>Weeksellaceae</taxon>
        <taxon>Riemerella</taxon>
    </lineage>
</organism>
<reference evidence="2 3" key="1">
    <citation type="submission" date="2016-10" db="EMBL/GenBank/DDBJ databases">
        <authorList>
            <person name="de Groot N.N."/>
        </authorList>
    </citation>
    <scope>NUCLEOTIDE SEQUENCE [LARGE SCALE GENOMIC DNA]</scope>
    <source>
        <strain evidence="2 3">DSM 24015</strain>
    </source>
</reference>
<dbReference type="AlphaFoldDB" id="A0A1G7AJX2"/>
<keyword evidence="3" id="KW-1185">Reference proteome</keyword>
<dbReference type="RefSeq" id="WP_092736061.1">
    <property type="nucleotide sequence ID" value="NZ_FNAS01000004.1"/>
</dbReference>
<accession>A0A1G7AJX2</accession>
<dbReference type="SMART" id="SM00530">
    <property type="entry name" value="HTH_XRE"/>
    <property type="match status" value="1"/>
</dbReference>
<dbReference type="STRING" id="1071918.SAMN05421544_1045"/>
<dbReference type="Proteomes" id="UP000198517">
    <property type="component" value="Unassembled WGS sequence"/>
</dbReference>
<dbReference type="Gene3D" id="1.10.260.40">
    <property type="entry name" value="lambda repressor-like DNA-binding domains"/>
    <property type="match status" value="1"/>
</dbReference>
<dbReference type="PROSITE" id="PS50943">
    <property type="entry name" value="HTH_CROC1"/>
    <property type="match status" value="1"/>
</dbReference>
<dbReference type="InterPro" id="IPR001387">
    <property type="entry name" value="Cro/C1-type_HTH"/>
</dbReference>
<dbReference type="OrthoDB" id="9796786at2"/>
<protein>
    <submittedName>
        <fullName evidence="2">HTH-type transcriptional regulator / antitoxin HigA</fullName>
    </submittedName>
</protein>
<dbReference type="GO" id="GO:0003677">
    <property type="term" value="F:DNA binding"/>
    <property type="evidence" value="ECO:0007669"/>
    <property type="project" value="InterPro"/>
</dbReference>
<feature type="domain" description="HTH cro/C1-type" evidence="1">
    <location>
        <begin position="68"/>
        <end position="116"/>
    </location>
</feature>
<evidence type="ECO:0000259" key="1">
    <source>
        <dbReference type="PROSITE" id="PS50943"/>
    </source>
</evidence>
<evidence type="ECO:0000313" key="2">
    <source>
        <dbReference type="EMBL" id="SDE15224.1"/>
    </source>
</evidence>
<name>A0A1G7AJX2_9FLAO</name>
<gene>
    <name evidence="2" type="ORF">SAMN05421544_1045</name>
</gene>
<dbReference type="Pfam" id="PF01381">
    <property type="entry name" value="HTH_3"/>
    <property type="match status" value="1"/>
</dbReference>
<evidence type="ECO:0000313" key="3">
    <source>
        <dbReference type="Proteomes" id="UP000198517"/>
    </source>
</evidence>
<dbReference type="CDD" id="cd00093">
    <property type="entry name" value="HTH_XRE"/>
    <property type="match status" value="1"/>
</dbReference>
<sequence length="120" mass="13565">MKINNEKDYQKYLHEVDALMKKGEENLSKSELKRIGTLSASLEAYEDTVYPIIKPEGLIGMVEVKMFEKKMSQTDFAKASGISLPKINQIINGKRKADIPFAKAVHKILDIPADYILSHL</sequence>
<dbReference type="EMBL" id="FNAS01000004">
    <property type="protein sequence ID" value="SDE15224.1"/>
    <property type="molecule type" value="Genomic_DNA"/>
</dbReference>
<dbReference type="SUPFAM" id="SSF47413">
    <property type="entry name" value="lambda repressor-like DNA-binding domains"/>
    <property type="match status" value="1"/>
</dbReference>